<dbReference type="EMBL" id="JACGCM010000539">
    <property type="protein sequence ID" value="KAF6171081.1"/>
    <property type="molecule type" value="Genomic_DNA"/>
</dbReference>
<proteinExistence type="predicted"/>
<gene>
    <name evidence="1" type="ORF">GIB67_010949</name>
</gene>
<organism evidence="1 2">
    <name type="scientific">Kingdonia uniflora</name>
    <dbReference type="NCBI Taxonomy" id="39325"/>
    <lineage>
        <taxon>Eukaryota</taxon>
        <taxon>Viridiplantae</taxon>
        <taxon>Streptophyta</taxon>
        <taxon>Embryophyta</taxon>
        <taxon>Tracheophyta</taxon>
        <taxon>Spermatophyta</taxon>
        <taxon>Magnoliopsida</taxon>
        <taxon>Ranunculales</taxon>
        <taxon>Circaeasteraceae</taxon>
        <taxon>Kingdonia</taxon>
    </lineage>
</organism>
<name>A0A7J7NV52_9MAGN</name>
<comment type="caution">
    <text evidence="1">The sequence shown here is derived from an EMBL/GenBank/DDBJ whole genome shotgun (WGS) entry which is preliminary data.</text>
</comment>
<evidence type="ECO:0000313" key="2">
    <source>
        <dbReference type="Proteomes" id="UP000541444"/>
    </source>
</evidence>
<sequence length="355" mass="40146">MYGNEILSFDEVTSTLLSEERRLKGSESFAVNLVTVASGKINSNKFRKGTCWGCGQSSHYRSDYKARKGNRESLAKGSEGDTNKLATITIDDGDESLLVVAADECVATVKTRSQSRREAASRRIKQLYEELVLYYFGSVNLNGSPLPPREIKMDTVMEGMSSTGQSESTNNFFNGWLPITTRLYSFVTKYEASLLEDQFDQVVRFAAIKRHVEGNVRQLTVNSHTGRTESFELEIDLKKLTVLKLDELESYFQNYDESFTHIDASQQNILTSVADSLMSTPMILNPLVVQTKGRAKTDHKKGTRWKGGMEEAVMKKKRTYKRYGVLDNHDKWTYPLLKMMIAESRDSNGESVQQL</sequence>
<accession>A0A7J7NV52</accession>
<dbReference type="AlphaFoldDB" id="A0A7J7NV52"/>
<protein>
    <submittedName>
        <fullName evidence="1">Uncharacterized protein</fullName>
    </submittedName>
</protein>
<keyword evidence="2" id="KW-1185">Reference proteome</keyword>
<evidence type="ECO:0000313" key="1">
    <source>
        <dbReference type="EMBL" id="KAF6171081.1"/>
    </source>
</evidence>
<reference evidence="1 2" key="1">
    <citation type="journal article" date="2020" name="IScience">
        <title>Genome Sequencing of the Endangered Kingdonia uniflora (Circaeasteraceae, Ranunculales) Reveals Potential Mechanisms of Evolutionary Specialization.</title>
        <authorList>
            <person name="Sun Y."/>
            <person name="Deng T."/>
            <person name="Zhang A."/>
            <person name="Moore M.J."/>
            <person name="Landis J.B."/>
            <person name="Lin N."/>
            <person name="Zhang H."/>
            <person name="Zhang X."/>
            <person name="Huang J."/>
            <person name="Zhang X."/>
            <person name="Sun H."/>
            <person name="Wang H."/>
        </authorList>
    </citation>
    <scope>NUCLEOTIDE SEQUENCE [LARGE SCALE GENOMIC DNA]</scope>
    <source>
        <strain evidence="1">TB1705</strain>
        <tissue evidence="1">Leaf</tissue>
    </source>
</reference>
<dbReference type="Proteomes" id="UP000541444">
    <property type="component" value="Unassembled WGS sequence"/>
</dbReference>